<dbReference type="Gene3D" id="1.20.58.90">
    <property type="match status" value="1"/>
</dbReference>
<evidence type="ECO:0000313" key="6">
    <source>
        <dbReference type="Proteomes" id="UP000054018"/>
    </source>
</evidence>
<reference evidence="5 6" key="1">
    <citation type="submission" date="2014-04" db="EMBL/GenBank/DDBJ databases">
        <authorList>
            <consortium name="DOE Joint Genome Institute"/>
            <person name="Kuo A."/>
            <person name="Kohler A."/>
            <person name="Costa M.D."/>
            <person name="Nagy L.G."/>
            <person name="Floudas D."/>
            <person name="Copeland A."/>
            <person name="Barry K.W."/>
            <person name="Cichocki N."/>
            <person name="Veneault-Fourrey C."/>
            <person name="LaButti K."/>
            <person name="Lindquist E.A."/>
            <person name="Lipzen A."/>
            <person name="Lundell T."/>
            <person name="Morin E."/>
            <person name="Murat C."/>
            <person name="Sun H."/>
            <person name="Tunlid A."/>
            <person name="Henrissat B."/>
            <person name="Grigoriev I.V."/>
            <person name="Hibbett D.S."/>
            <person name="Martin F."/>
            <person name="Nordberg H.P."/>
            <person name="Cantor M.N."/>
            <person name="Hua S.X."/>
        </authorList>
    </citation>
    <scope>NUCLEOTIDE SEQUENCE [LARGE SCALE GENOMIC DNA]</scope>
    <source>
        <strain evidence="5 6">441</strain>
    </source>
</reference>
<dbReference type="GO" id="GO:0007023">
    <property type="term" value="P:post-chaperonin tubulin folding pathway"/>
    <property type="evidence" value="ECO:0007669"/>
    <property type="project" value="UniProtKB-UniRule"/>
</dbReference>
<keyword evidence="3" id="KW-0206">Cytoskeleton</keyword>
<comment type="similarity">
    <text evidence="1 3">Belongs to the TBCA family.</text>
</comment>
<comment type="subcellular location">
    <subcellularLocation>
        <location evidence="3">Cytoplasm</location>
        <location evidence="3">Cytoskeleton</location>
    </subcellularLocation>
</comment>
<dbReference type="InterPro" id="IPR004226">
    <property type="entry name" value="TBCA"/>
</dbReference>
<accession>A0A0D0A6P9</accession>
<organism evidence="5 6">
    <name type="scientific">Pisolithus microcarpus 441</name>
    <dbReference type="NCBI Taxonomy" id="765257"/>
    <lineage>
        <taxon>Eukaryota</taxon>
        <taxon>Fungi</taxon>
        <taxon>Dikarya</taxon>
        <taxon>Basidiomycota</taxon>
        <taxon>Agaricomycotina</taxon>
        <taxon>Agaricomycetes</taxon>
        <taxon>Agaricomycetidae</taxon>
        <taxon>Boletales</taxon>
        <taxon>Sclerodermatineae</taxon>
        <taxon>Pisolithaceae</taxon>
        <taxon>Pisolithus</taxon>
    </lineage>
</organism>
<dbReference type="HOGENOM" id="CLU_130569_3_1_1"/>
<evidence type="ECO:0000256" key="4">
    <source>
        <dbReference type="SAM" id="Coils"/>
    </source>
</evidence>
<keyword evidence="3" id="KW-0493">Microtubule</keyword>
<keyword evidence="6" id="KW-1185">Reference proteome</keyword>
<comment type="subunit">
    <text evidence="3">Supercomplex made of cofactors A to E. Cofactors A and D function by capturing and stabilizing tubulin in a quasi-native conformation. Cofactor E binds to the cofactor D-tubulin complex; interaction with cofactor C then causes the release of tubulin polypeptides that are committed to the native state.</text>
</comment>
<protein>
    <recommendedName>
        <fullName evidence="3">Tubulin-specific chaperone A</fullName>
    </recommendedName>
</protein>
<proteinExistence type="inferred from homology"/>
<dbReference type="PANTHER" id="PTHR21500:SF0">
    <property type="entry name" value="TUBULIN-SPECIFIC CHAPERONE A"/>
    <property type="match status" value="1"/>
</dbReference>
<dbReference type="GO" id="GO:0005829">
    <property type="term" value="C:cytosol"/>
    <property type="evidence" value="ECO:0007669"/>
    <property type="project" value="TreeGrafter"/>
</dbReference>
<dbReference type="OrthoDB" id="296187at2759"/>
<keyword evidence="4" id="KW-0175">Coiled coil</keyword>
<dbReference type="SUPFAM" id="SSF46988">
    <property type="entry name" value="Tubulin chaperone cofactor A"/>
    <property type="match status" value="1"/>
</dbReference>
<dbReference type="GO" id="GO:0048487">
    <property type="term" value="F:beta-tubulin binding"/>
    <property type="evidence" value="ECO:0007669"/>
    <property type="project" value="InterPro"/>
</dbReference>
<dbReference type="PANTHER" id="PTHR21500">
    <property type="entry name" value="TUBULIN-SPECIFIC CHAPERONE A"/>
    <property type="match status" value="1"/>
</dbReference>
<dbReference type="GO" id="GO:0007021">
    <property type="term" value="P:tubulin complex assembly"/>
    <property type="evidence" value="ECO:0007669"/>
    <property type="project" value="UniProtKB-UniRule"/>
</dbReference>
<sequence length="121" mass="13844">MPLATTPSSTPDGTVAMHRQLKIKVDATKRLRKEHNLYREEAQAQEQKLSKLANENAEEWELKHAKRIAEESQRMVKDTRDRLDKVVQELTSFVASIKNKPEFENDEELVKAEEALTAASV</sequence>
<keyword evidence="2 3" id="KW-0143">Chaperone</keyword>
<evidence type="ECO:0000256" key="1">
    <source>
        <dbReference type="ARBA" id="ARBA00006806"/>
    </source>
</evidence>
<keyword evidence="3" id="KW-0963">Cytoplasm</keyword>
<gene>
    <name evidence="5" type="ORF">PISMIDRAFT_384192</name>
</gene>
<reference evidence="6" key="2">
    <citation type="submission" date="2015-01" db="EMBL/GenBank/DDBJ databases">
        <title>Evolutionary Origins and Diversification of the Mycorrhizal Mutualists.</title>
        <authorList>
            <consortium name="DOE Joint Genome Institute"/>
            <consortium name="Mycorrhizal Genomics Consortium"/>
            <person name="Kohler A."/>
            <person name="Kuo A."/>
            <person name="Nagy L.G."/>
            <person name="Floudas D."/>
            <person name="Copeland A."/>
            <person name="Barry K.W."/>
            <person name="Cichocki N."/>
            <person name="Veneault-Fourrey C."/>
            <person name="LaButti K."/>
            <person name="Lindquist E.A."/>
            <person name="Lipzen A."/>
            <person name="Lundell T."/>
            <person name="Morin E."/>
            <person name="Murat C."/>
            <person name="Riley R."/>
            <person name="Ohm R."/>
            <person name="Sun H."/>
            <person name="Tunlid A."/>
            <person name="Henrissat B."/>
            <person name="Grigoriev I.V."/>
            <person name="Hibbett D.S."/>
            <person name="Martin F."/>
        </authorList>
    </citation>
    <scope>NUCLEOTIDE SEQUENCE [LARGE SCALE GENOMIC DNA]</scope>
    <source>
        <strain evidence="6">441</strain>
    </source>
</reference>
<dbReference type="InterPro" id="IPR036126">
    <property type="entry name" value="TBCA_sf"/>
</dbReference>
<dbReference type="Proteomes" id="UP000054018">
    <property type="component" value="Unassembled WGS sequence"/>
</dbReference>
<dbReference type="AlphaFoldDB" id="A0A0D0A6P9"/>
<dbReference type="STRING" id="765257.A0A0D0A6P9"/>
<dbReference type="EMBL" id="KN833687">
    <property type="protein sequence ID" value="KIK30097.1"/>
    <property type="molecule type" value="Genomic_DNA"/>
</dbReference>
<feature type="coiled-coil region" evidence="4">
    <location>
        <begin position="28"/>
        <end position="89"/>
    </location>
</feature>
<name>A0A0D0A6P9_9AGAM</name>
<evidence type="ECO:0000256" key="2">
    <source>
        <dbReference type="ARBA" id="ARBA00023186"/>
    </source>
</evidence>
<dbReference type="Pfam" id="PF02970">
    <property type="entry name" value="TBCA"/>
    <property type="match status" value="1"/>
</dbReference>
<evidence type="ECO:0000313" key="5">
    <source>
        <dbReference type="EMBL" id="KIK30097.1"/>
    </source>
</evidence>
<dbReference type="GO" id="GO:0005874">
    <property type="term" value="C:microtubule"/>
    <property type="evidence" value="ECO:0007669"/>
    <property type="project" value="UniProtKB-KW"/>
</dbReference>
<evidence type="ECO:0000256" key="3">
    <source>
        <dbReference type="RuleBase" id="RU364030"/>
    </source>
</evidence>